<organism evidence="9 10">
    <name type="scientific">Kwoniella shivajii</name>
    <dbReference type="NCBI Taxonomy" id="564305"/>
    <lineage>
        <taxon>Eukaryota</taxon>
        <taxon>Fungi</taxon>
        <taxon>Dikarya</taxon>
        <taxon>Basidiomycota</taxon>
        <taxon>Agaricomycotina</taxon>
        <taxon>Tremellomycetes</taxon>
        <taxon>Tremellales</taxon>
        <taxon>Cryptococcaceae</taxon>
        <taxon>Kwoniella</taxon>
    </lineage>
</organism>
<feature type="domain" description="WSC" evidence="8">
    <location>
        <begin position="468"/>
        <end position="563"/>
    </location>
</feature>
<keyword evidence="10" id="KW-1185">Reference proteome</keyword>
<dbReference type="PANTHER" id="PTHR24269:SF16">
    <property type="entry name" value="PROTEIN SLG1"/>
    <property type="match status" value="1"/>
</dbReference>
<evidence type="ECO:0000256" key="5">
    <source>
        <dbReference type="ARBA" id="ARBA00023136"/>
    </source>
</evidence>
<dbReference type="EMBL" id="CP141882">
    <property type="protein sequence ID" value="WRT64450.1"/>
    <property type="molecule type" value="Genomic_DNA"/>
</dbReference>
<dbReference type="SMART" id="SM00321">
    <property type="entry name" value="WSC"/>
    <property type="match status" value="4"/>
</dbReference>
<dbReference type="InterPro" id="IPR002889">
    <property type="entry name" value="WSC_carb-bd"/>
</dbReference>
<keyword evidence="2" id="KW-0812">Transmembrane</keyword>
<feature type="signal peptide" evidence="7">
    <location>
        <begin position="1"/>
        <end position="23"/>
    </location>
</feature>
<evidence type="ECO:0000259" key="8">
    <source>
        <dbReference type="PROSITE" id="PS51212"/>
    </source>
</evidence>
<evidence type="ECO:0000256" key="3">
    <source>
        <dbReference type="ARBA" id="ARBA00022729"/>
    </source>
</evidence>
<name>A0ABZ1CRT6_9TREE</name>
<keyword evidence="4" id="KW-1133">Transmembrane helix</keyword>
<evidence type="ECO:0000313" key="9">
    <source>
        <dbReference type="EMBL" id="WRT64450.1"/>
    </source>
</evidence>
<feature type="domain" description="WSC" evidence="8">
    <location>
        <begin position="353"/>
        <end position="446"/>
    </location>
</feature>
<sequence>MVGVTTISTLVPLLLALSTSIDARSVHPRHSDSTVDFKEDSTGRKTQHMARATSDFDASSYTTYLGCFVDSYNPHYLNNYYTRLDNNTLTNCVVQCAQNSFMYAGVEYGTDCYCTNTLTPSRNNGAGTTASAKDCNMPCAGDSSTTCGATWRIQVYKYNPTTVNNAGASYTSSVSAASSSSSASASKASASSASVASASSVSASLSSASAASSASVASASSASAASSVSAASASAAASASIASASSASVASASSASAASSVSAASASAAASASIASASSASISSASAASAASSASVASVVSASSASAASASSASVASASSASAASVSASSASAAAAASSASAFAAQATAITSGWQSAVCIAEGKGGRALVDNSIFGGMTWKTCTDFCDRKGFTIAGVEYGRECYCGNVLSNGASLNIASSSCSMPCDGNNNANCGGYNALKLFVSSSAVSLLSADLTSQSIAIPNGWAVASNDCIQEGSSGRALVGASYSVDGMTVPSCINYCDNLNYPYAGVEYGRECYCGNTLANGASLSISATNQCSVKCTGNTAITCGGSNALQLYVNPLNFVNTTVVNGYTYQGCISEVKGRALTGASTQSASMSIETCTAYCSKLGFTYTGVEYGKECYCGNSLVNGAGASSSACGYSCTGNSQETCGGYNAISLYKTS</sequence>
<evidence type="ECO:0000256" key="6">
    <source>
        <dbReference type="ARBA" id="ARBA00023180"/>
    </source>
</evidence>
<gene>
    <name evidence="9" type="ORF">IL334_001382</name>
</gene>
<feature type="domain" description="WSC" evidence="8">
    <location>
        <begin position="574"/>
        <end position="665"/>
    </location>
</feature>
<reference evidence="9 10" key="1">
    <citation type="submission" date="2024-01" db="EMBL/GenBank/DDBJ databases">
        <title>Comparative genomics of Cryptococcus and Kwoniella reveals pathogenesis evolution and contrasting modes of karyotype evolution via chromosome fusion or intercentromeric recombination.</title>
        <authorList>
            <person name="Coelho M.A."/>
            <person name="David-Palma M."/>
            <person name="Shea T."/>
            <person name="Bowers K."/>
            <person name="McGinley-Smith S."/>
            <person name="Mohammad A.W."/>
            <person name="Gnirke A."/>
            <person name="Yurkov A.M."/>
            <person name="Nowrousian M."/>
            <person name="Sun S."/>
            <person name="Cuomo C.A."/>
            <person name="Heitman J."/>
        </authorList>
    </citation>
    <scope>NUCLEOTIDE SEQUENCE [LARGE SCALE GENOMIC DNA]</scope>
    <source>
        <strain evidence="9">CBS 11374</strain>
    </source>
</reference>
<keyword evidence="5" id="KW-0472">Membrane</keyword>
<feature type="domain" description="WSC" evidence="8">
    <location>
        <begin position="61"/>
        <end position="159"/>
    </location>
</feature>
<evidence type="ECO:0000256" key="7">
    <source>
        <dbReference type="SAM" id="SignalP"/>
    </source>
</evidence>
<keyword evidence="3 7" id="KW-0732">Signal</keyword>
<accession>A0ABZ1CRT6</accession>
<dbReference type="RefSeq" id="XP_062789190.1">
    <property type="nucleotide sequence ID" value="XM_062933139.1"/>
</dbReference>
<dbReference type="PROSITE" id="PS51212">
    <property type="entry name" value="WSC"/>
    <property type="match status" value="4"/>
</dbReference>
<evidence type="ECO:0000313" key="10">
    <source>
        <dbReference type="Proteomes" id="UP001329825"/>
    </source>
</evidence>
<comment type="subcellular location">
    <subcellularLocation>
        <location evidence="1">Membrane</location>
        <topology evidence="1">Single-pass membrane protein</topology>
    </subcellularLocation>
</comment>
<dbReference type="Pfam" id="PF01822">
    <property type="entry name" value="WSC"/>
    <property type="match status" value="4"/>
</dbReference>
<dbReference type="GeneID" id="87953513"/>
<dbReference type="Proteomes" id="UP001329825">
    <property type="component" value="Chromosome 2"/>
</dbReference>
<evidence type="ECO:0000256" key="2">
    <source>
        <dbReference type="ARBA" id="ARBA00022692"/>
    </source>
</evidence>
<evidence type="ECO:0000256" key="4">
    <source>
        <dbReference type="ARBA" id="ARBA00022989"/>
    </source>
</evidence>
<dbReference type="PANTHER" id="PTHR24269">
    <property type="entry name" value="KREMEN PROTEIN"/>
    <property type="match status" value="1"/>
</dbReference>
<keyword evidence="6" id="KW-0325">Glycoprotein</keyword>
<proteinExistence type="predicted"/>
<feature type="chain" id="PRO_5046645443" description="WSC domain-containing protein" evidence="7">
    <location>
        <begin position="24"/>
        <end position="665"/>
    </location>
</feature>
<dbReference type="InterPro" id="IPR051836">
    <property type="entry name" value="Kremen_rcpt"/>
</dbReference>
<protein>
    <recommendedName>
        <fullName evidence="8">WSC domain-containing protein</fullName>
    </recommendedName>
</protein>
<evidence type="ECO:0000256" key="1">
    <source>
        <dbReference type="ARBA" id="ARBA00004167"/>
    </source>
</evidence>